<evidence type="ECO:0000313" key="1">
    <source>
        <dbReference type="EMBL" id="CAG9936487.1"/>
    </source>
</evidence>
<sequence length="100" mass="10702">MPRCSPCELANVDCVVTGPSGSGNYNRQYVASLQAKVCALEKRENELKALARREKLRLGRISSDSVAEREASAVARKVKDSPSTVTSNVAIGEHGMHGMG</sequence>
<organism evidence="1 2">
    <name type="scientific">Clonostachys rosea f. rosea IK726</name>
    <dbReference type="NCBI Taxonomy" id="1349383"/>
    <lineage>
        <taxon>Eukaryota</taxon>
        <taxon>Fungi</taxon>
        <taxon>Dikarya</taxon>
        <taxon>Ascomycota</taxon>
        <taxon>Pezizomycotina</taxon>
        <taxon>Sordariomycetes</taxon>
        <taxon>Hypocreomycetidae</taxon>
        <taxon>Hypocreales</taxon>
        <taxon>Bionectriaceae</taxon>
        <taxon>Clonostachys</taxon>
    </lineage>
</organism>
<evidence type="ECO:0000313" key="2">
    <source>
        <dbReference type="Proteomes" id="UP000836387"/>
    </source>
</evidence>
<comment type="caution">
    <text evidence="1">The sequence shown here is derived from an EMBL/GenBank/DDBJ whole genome shotgun (WGS) entry which is preliminary data.</text>
</comment>
<keyword evidence="2" id="KW-1185">Reference proteome</keyword>
<protein>
    <submittedName>
        <fullName evidence="1">Uncharacterized protein</fullName>
    </submittedName>
</protein>
<reference evidence="1" key="2">
    <citation type="submission" date="2021-10" db="EMBL/GenBank/DDBJ databases">
        <authorList>
            <person name="Piombo E."/>
        </authorList>
    </citation>
    <scope>NUCLEOTIDE SEQUENCE</scope>
</reference>
<reference evidence="1" key="1">
    <citation type="submission" date="2020-04" db="EMBL/GenBank/DDBJ databases">
        <authorList>
            <person name="Broberg M."/>
        </authorList>
    </citation>
    <scope>NUCLEOTIDE SEQUENCE</scope>
</reference>
<dbReference type="EMBL" id="CADEHS020000001">
    <property type="protein sequence ID" value="CAG9936487.1"/>
    <property type="molecule type" value="Genomic_DNA"/>
</dbReference>
<gene>
    <name evidence="1" type="ORF">CRV2_00003667</name>
</gene>
<dbReference type="Proteomes" id="UP000836387">
    <property type="component" value="Unassembled WGS sequence"/>
</dbReference>
<accession>A0ACA9T6E7</accession>
<name>A0ACA9T6E7_BIOOC</name>
<proteinExistence type="predicted"/>